<sequence>MRDALEMMAKYRISGVPIVENERLVGIITNRDLRFEEELDRPLQEAMTSEGLVTAPVGTTLSQAKAIMGHHRIEKLPLVDADYHLRGLITIKDIEKAQKFPNSSKDEKGRLLVAAAIGVGKDNRERARALV</sequence>
<reference evidence="5" key="1">
    <citation type="submission" date="2013-08" db="EMBL/GenBank/DDBJ databases">
        <authorList>
            <person name="Mendez C."/>
            <person name="Richter M."/>
            <person name="Ferrer M."/>
            <person name="Sanchez J."/>
        </authorList>
    </citation>
    <scope>NUCLEOTIDE SEQUENCE</scope>
</reference>
<organism evidence="5">
    <name type="scientific">mine drainage metagenome</name>
    <dbReference type="NCBI Taxonomy" id="410659"/>
    <lineage>
        <taxon>unclassified sequences</taxon>
        <taxon>metagenomes</taxon>
        <taxon>ecological metagenomes</taxon>
    </lineage>
</organism>
<evidence type="ECO:0000259" key="4">
    <source>
        <dbReference type="PROSITE" id="PS51371"/>
    </source>
</evidence>
<dbReference type="EMBL" id="AUZX01007474">
    <property type="protein sequence ID" value="EQD59293.1"/>
    <property type="molecule type" value="Genomic_DNA"/>
</dbReference>
<dbReference type="InterPro" id="IPR046342">
    <property type="entry name" value="CBS_dom_sf"/>
</dbReference>
<feature type="domain" description="CBS" evidence="4">
    <location>
        <begin position="1"/>
        <end position="45"/>
    </location>
</feature>
<dbReference type="PROSITE" id="PS51371">
    <property type="entry name" value="CBS"/>
    <property type="match status" value="2"/>
</dbReference>
<dbReference type="InterPro" id="IPR005990">
    <property type="entry name" value="IMP_DH"/>
</dbReference>
<dbReference type="GO" id="GO:0046872">
    <property type="term" value="F:metal ion binding"/>
    <property type="evidence" value="ECO:0007669"/>
    <property type="project" value="UniProtKB-KW"/>
</dbReference>
<dbReference type="InterPro" id="IPR000644">
    <property type="entry name" value="CBS_dom"/>
</dbReference>
<dbReference type="Pfam" id="PF00571">
    <property type="entry name" value="CBS"/>
    <property type="match status" value="2"/>
</dbReference>
<dbReference type="SMART" id="SM01240">
    <property type="entry name" value="IMPDH"/>
    <property type="match status" value="1"/>
</dbReference>
<dbReference type="CDD" id="cd04601">
    <property type="entry name" value="CBS_pair_IMPDH"/>
    <property type="match status" value="1"/>
</dbReference>
<feature type="non-terminal residue" evidence="5">
    <location>
        <position position="131"/>
    </location>
</feature>
<dbReference type="SMART" id="SM00116">
    <property type="entry name" value="CBS"/>
    <property type="match status" value="2"/>
</dbReference>
<evidence type="ECO:0000256" key="1">
    <source>
        <dbReference type="ARBA" id="ARBA00022723"/>
    </source>
</evidence>
<dbReference type="AlphaFoldDB" id="T1ARW6"/>
<keyword evidence="2" id="KW-0560">Oxidoreductase</keyword>
<dbReference type="PANTHER" id="PTHR11911:SF111">
    <property type="entry name" value="INOSINE-5'-MONOPHOSPHATE DEHYDROGENASE"/>
    <property type="match status" value="1"/>
</dbReference>
<feature type="domain" description="CBS" evidence="4">
    <location>
        <begin position="47"/>
        <end position="104"/>
    </location>
</feature>
<dbReference type="SUPFAM" id="SSF54631">
    <property type="entry name" value="CBS-domain pair"/>
    <property type="match status" value="1"/>
</dbReference>
<evidence type="ECO:0000256" key="3">
    <source>
        <dbReference type="ARBA" id="ARBA00023122"/>
    </source>
</evidence>
<dbReference type="PANTHER" id="PTHR11911">
    <property type="entry name" value="INOSINE-5-MONOPHOSPHATE DEHYDROGENASE RELATED"/>
    <property type="match status" value="1"/>
</dbReference>
<reference evidence="5" key="2">
    <citation type="journal article" date="2014" name="ISME J.">
        <title>Microbial stratification in low pH oxic and suboxic macroscopic growths along an acid mine drainage.</title>
        <authorList>
            <person name="Mendez-Garcia C."/>
            <person name="Mesa V."/>
            <person name="Sprenger R.R."/>
            <person name="Richter M."/>
            <person name="Diez M.S."/>
            <person name="Solano J."/>
            <person name="Bargiela R."/>
            <person name="Golyshina O.V."/>
            <person name="Manteca A."/>
            <person name="Ramos J.L."/>
            <person name="Gallego J.R."/>
            <person name="Llorente I."/>
            <person name="Martins Dos Santos V.A."/>
            <person name="Jensen O.N."/>
            <person name="Pelaez A.I."/>
            <person name="Sanchez J."/>
            <person name="Ferrer M."/>
        </authorList>
    </citation>
    <scope>NUCLEOTIDE SEQUENCE</scope>
</reference>
<keyword evidence="1" id="KW-0479">Metal-binding</keyword>
<name>T1ARW6_9ZZZZ</name>
<protein>
    <submittedName>
        <fullName evidence="5">Inosine 5'-monophosphate dehydrogenase</fullName>
    </submittedName>
</protein>
<keyword evidence="3" id="KW-0129">CBS domain</keyword>
<evidence type="ECO:0000256" key="2">
    <source>
        <dbReference type="ARBA" id="ARBA00023002"/>
    </source>
</evidence>
<comment type="caution">
    <text evidence="5">The sequence shown here is derived from an EMBL/GenBank/DDBJ whole genome shotgun (WGS) entry which is preliminary data.</text>
</comment>
<gene>
    <name evidence="5" type="ORF">B1A_10496</name>
</gene>
<dbReference type="GO" id="GO:0003938">
    <property type="term" value="F:IMP dehydrogenase activity"/>
    <property type="evidence" value="ECO:0007669"/>
    <property type="project" value="InterPro"/>
</dbReference>
<dbReference type="InterPro" id="IPR013785">
    <property type="entry name" value="Aldolase_TIM"/>
</dbReference>
<dbReference type="Gene3D" id="3.20.20.70">
    <property type="entry name" value="Aldolase class I"/>
    <property type="match status" value="1"/>
</dbReference>
<dbReference type="GO" id="GO:0006183">
    <property type="term" value="P:GTP biosynthetic process"/>
    <property type="evidence" value="ECO:0007669"/>
    <property type="project" value="TreeGrafter"/>
</dbReference>
<evidence type="ECO:0000313" key="5">
    <source>
        <dbReference type="EMBL" id="EQD59293.1"/>
    </source>
</evidence>
<proteinExistence type="predicted"/>
<accession>T1ARW6</accession>